<sequence length="94" mass="11033">MFGVGRRWSGTPISELKPLWYHPSSELVLHDYHLVLFVDERCVKEDSMSLEVISLEPLAELRAKYLSMNQYLQIRYAKAIPETLNERRRLNQVG</sequence>
<proteinExistence type="predicted"/>
<gene>
    <name evidence="1" type="ORF">SNOG_05080</name>
</gene>
<protein>
    <submittedName>
        <fullName evidence="1">Uncharacterized protein</fullName>
    </submittedName>
</protein>
<evidence type="ECO:0000313" key="2">
    <source>
        <dbReference type="Proteomes" id="UP000001055"/>
    </source>
</evidence>
<organism evidence="1 2">
    <name type="scientific">Phaeosphaeria nodorum (strain SN15 / ATCC MYA-4574 / FGSC 10173)</name>
    <name type="common">Glume blotch fungus</name>
    <name type="synonym">Parastagonospora nodorum</name>
    <dbReference type="NCBI Taxonomy" id="321614"/>
    <lineage>
        <taxon>Eukaryota</taxon>
        <taxon>Fungi</taxon>
        <taxon>Dikarya</taxon>
        <taxon>Ascomycota</taxon>
        <taxon>Pezizomycotina</taxon>
        <taxon>Dothideomycetes</taxon>
        <taxon>Pleosporomycetidae</taxon>
        <taxon>Pleosporales</taxon>
        <taxon>Pleosporineae</taxon>
        <taxon>Phaeosphaeriaceae</taxon>
        <taxon>Parastagonospora</taxon>
    </lineage>
</organism>
<dbReference type="GeneID" id="5972366"/>
<reference evidence="2" key="1">
    <citation type="journal article" date="2007" name="Plant Cell">
        <title>Dothideomycete-plant interactions illuminated by genome sequencing and EST analysis of the wheat pathogen Stagonospora nodorum.</title>
        <authorList>
            <person name="Hane J.K."/>
            <person name="Lowe R.G."/>
            <person name="Solomon P.S."/>
            <person name="Tan K.C."/>
            <person name="Schoch C.L."/>
            <person name="Spatafora J.W."/>
            <person name="Crous P.W."/>
            <person name="Kodira C."/>
            <person name="Birren B.W."/>
            <person name="Galagan J.E."/>
            <person name="Torriani S.F."/>
            <person name="McDonald B.A."/>
            <person name="Oliver R.P."/>
        </authorList>
    </citation>
    <scope>NUCLEOTIDE SEQUENCE [LARGE SCALE GENOMIC DNA]</scope>
    <source>
        <strain evidence="2">SN15 / ATCC MYA-4574 / FGSC 10173</strain>
    </source>
</reference>
<name>Q0UT34_PHANO</name>
<dbReference type="RefSeq" id="XP_001795491.1">
    <property type="nucleotide sequence ID" value="XM_001795439.1"/>
</dbReference>
<dbReference type="InParanoid" id="Q0UT34"/>
<dbReference type="KEGG" id="pno:SNOG_05080"/>
<dbReference type="EMBL" id="CH445331">
    <property type="protein sequence ID" value="EAT87471.1"/>
    <property type="molecule type" value="Genomic_DNA"/>
</dbReference>
<dbReference type="AlphaFoldDB" id="Q0UT34"/>
<dbReference type="Proteomes" id="UP000001055">
    <property type="component" value="Unassembled WGS sequence"/>
</dbReference>
<evidence type="ECO:0000313" key="1">
    <source>
        <dbReference type="EMBL" id="EAT87471.1"/>
    </source>
</evidence>
<accession>Q0UT34</accession>